<sequence>MLLEKLTEEEMNLARSLYNPKTLVECLFNHKIENFDSLQRFTDDDFFVLRLYQIPFISYEYMIANDPEKSETENFRLKMGSGSGYYYCGRKIGKSLVALLMDLLLDTVYNFSDWITAFSSFDATHVKHILEPYAKTVMTHPFFKLFKPHVVRNPYRISFPLGHKVEGVNMNLASKDKIGSQWERVHASKMYIDEHQYETEEVVNKRSQSVSELGCIERFAGITSFKRHSPAGKIFDDLEKRNYLVNLPQTVSHMWTPEAKQKAIEDYDGEDSLGYKVHVMAQVCEDAEGLYDMKRIRESYNKKRRIKNFEVSKDNYDRFKELIILERPKIAERIYVAGDFGESAPTEIVIMMEITRNEEHFYKYLYNITLHRLVPDEQTEIFKYIAESVNADFIGIDC</sequence>
<proteinExistence type="predicted"/>
<gene>
    <name evidence="1" type="ORF">LCGC14_2641540</name>
</gene>
<accession>A0A0F8ZXI0</accession>
<evidence type="ECO:0008006" key="2">
    <source>
        <dbReference type="Google" id="ProtNLM"/>
    </source>
</evidence>
<protein>
    <recommendedName>
        <fullName evidence="2">Phage terminase large subunit N-terminal domain-containing protein</fullName>
    </recommendedName>
</protein>
<comment type="caution">
    <text evidence="1">The sequence shown here is derived from an EMBL/GenBank/DDBJ whole genome shotgun (WGS) entry which is preliminary data.</text>
</comment>
<name>A0A0F8ZXI0_9ZZZZ</name>
<feature type="non-terminal residue" evidence="1">
    <location>
        <position position="398"/>
    </location>
</feature>
<dbReference type="EMBL" id="LAZR01045571">
    <property type="protein sequence ID" value="KKK98558.1"/>
    <property type="molecule type" value="Genomic_DNA"/>
</dbReference>
<dbReference type="AlphaFoldDB" id="A0A0F8ZXI0"/>
<evidence type="ECO:0000313" key="1">
    <source>
        <dbReference type="EMBL" id="KKK98558.1"/>
    </source>
</evidence>
<reference evidence="1" key="1">
    <citation type="journal article" date="2015" name="Nature">
        <title>Complex archaea that bridge the gap between prokaryotes and eukaryotes.</title>
        <authorList>
            <person name="Spang A."/>
            <person name="Saw J.H."/>
            <person name="Jorgensen S.L."/>
            <person name="Zaremba-Niedzwiedzka K."/>
            <person name="Martijn J."/>
            <person name="Lind A.E."/>
            <person name="van Eijk R."/>
            <person name="Schleper C."/>
            <person name="Guy L."/>
            <person name="Ettema T.J."/>
        </authorList>
    </citation>
    <scope>NUCLEOTIDE SEQUENCE</scope>
</reference>
<organism evidence="1">
    <name type="scientific">marine sediment metagenome</name>
    <dbReference type="NCBI Taxonomy" id="412755"/>
    <lineage>
        <taxon>unclassified sequences</taxon>
        <taxon>metagenomes</taxon>
        <taxon>ecological metagenomes</taxon>
    </lineage>
</organism>